<reference evidence="1 2" key="1">
    <citation type="submission" date="2024-01" db="EMBL/GenBank/DDBJ databases">
        <title>The complete chloroplast genome sequence of Lithospermum erythrorhizon: insights into the phylogenetic relationship among Boraginaceae species and the maternal lineages of purple gromwells.</title>
        <authorList>
            <person name="Okada T."/>
            <person name="Watanabe K."/>
        </authorList>
    </citation>
    <scope>NUCLEOTIDE SEQUENCE [LARGE SCALE GENOMIC DNA]</scope>
</reference>
<name>A0AAV3PU89_LITER</name>
<dbReference type="Proteomes" id="UP001454036">
    <property type="component" value="Unassembled WGS sequence"/>
</dbReference>
<proteinExistence type="predicted"/>
<accession>A0AAV3PU89</accession>
<organism evidence="1 2">
    <name type="scientific">Lithospermum erythrorhizon</name>
    <name type="common">Purple gromwell</name>
    <name type="synonym">Lithospermum officinale var. erythrorhizon</name>
    <dbReference type="NCBI Taxonomy" id="34254"/>
    <lineage>
        <taxon>Eukaryota</taxon>
        <taxon>Viridiplantae</taxon>
        <taxon>Streptophyta</taxon>
        <taxon>Embryophyta</taxon>
        <taxon>Tracheophyta</taxon>
        <taxon>Spermatophyta</taxon>
        <taxon>Magnoliopsida</taxon>
        <taxon>eudicotyledons</taxon>
        <taxon>Gunneridae</taxon>
        <taxon>Pentapetalae</taxon>
        <taxon>asterids</taxon>
        <taxon>lamiids</taxon>
        <taxon>Boraginales</taxon>
        <taxon>Boraginaceae</taxon>
        <taxon>Boraginoideae</taxon>
        <taxon>Lithospermeae</taxon>
        <taxon>Lithospermum</taxon>
    </lineage>
</organism>
<keyword evidence="2" id="KW-1185">Reference proteome</keyword>
<sequence>MVLSQPLSESFSADGVTTCSESFLDDNYGDLSCSTSQLGDATSVCFSNKNSQCESHLYPVSCKENRDPQFGISSCIANQDKHGIINGKPSPISSSNTDILETFPLDIWLKDWSGMECFVEPLDPPSDLTGDYDSHLRNLLYGQIYHGVASSSQVVNDPHLPSSSLQYLYQQHNSNIRDVESYNDFAIGSASSSICLSKEYKCTMEDTCTHFPETSMVAQTHVNETSRPSCRIKFGSFNSIPIIPSDSSQNLASGTNLLQKLSSTSEDKEHERVLEHSFHLKSEEEFPPLYTTNVGKKMACRY</sequence>
<evidence type="ECO:0000313" key="2">
    <source>
        <dbReference type="Proteomes" id="UP001454036"/>
    </source>
</evidence>
<protein>
    <submittedName>
        <fullName evidence="1">Uncharacterized protein</fullName>
    </submittedName>
</protein>
<comment type="caution">
    <text evidence="1">The sequence shown here is derived from an EMBL/GenBank/DDBJ whole genome shotgun (WGS) entry which is preliminary data.</text>
</comment>
<evidence type="ECO:0000313" key="1">
    <source>
        <dbReference type="EMBL" id="GAA0154487.1"/>
    </source>
</evidence>
<gene>
    <name evidence="1" type="ORF">LIER_12451</name>
</gene>
<dbReference type="AlphaFoldDB" id="A0AAV3PU89"/>
<dbReference type="EMBL" id="BAABME010002406">
    <property type="protein sequence ID" value="GAA0154487.1"/>
    <property type="molecule type" value="Genomic_DNA"/>
</dbReference>